<dbReference type="SUPFAM" id="SSF52833">
    <property type="entry name" value="Thioredoxin-like"/>
    <property type="match status" value="1"/>
</dbReference>
<dbReference type="NCBIfam" id="TIGR04019">
    <property type="entry name" value="B_thiol_YtxJ"/>
    <property type="match status" value="1"/>
</dbReference>
<dbReference type="InterPro" id="IPR022551">
    <property type="entry name" value="BrxC"/>
</dbReference>
<reference evidence="1 2" key="1">
    <citation type="submission" date="2017-01" db="EMBL/GenBank/DDBJ databases">
        <authorList>
            <person name="Varghese N."/>
            <person name="Submissions S."/>
        </authorList>
    </citation>
    <scope>NUCLEOTIDE SEQUENCE [LARGE SCALE GENOMIC DNA]</scope>
    <source>
        <strain evidence="1 2">DSM 2061</strain>
    </source>
</reference>
<dbReference type="EMBL" id="FTOB01000003">
    <property type="protein sequence ID" value="SIS66256.1"/>
    <property type="molecule type" value="Genomic_DNA"/>
</dbReference>
<evidence type="ECO:0000313" key="1">
    <source>
        <dbReference type="EMBL" id="SIS66256.1"/>
    </source>
</evidence>
<protein>
    <submittedName>
        <fullName evidence="1">Bacillithiol system protein YtxJ</fullName>
    </submittedName>
</protein>
<dbReference type="InterPro" id="IPR036249">
    <property type="entry name" value="Thioredoxin-like_sf"/>
</dbReference>
<name>A0ABY1KQU5_9FLAO</name>
<dbReference type="Gene3D" id="3.40.30.10">
    <property type="entry name" value="Glutaredoxin"/>
    <property type="match status" value="1"/>
</dbReference>
<accession>A0ABY1KQU5</accession>
<evidence type="ECO:0000313" key="2">
    <source>
        <dbReference type="Proteomes" id="UP000185728"/>
    </source>
</evidence>
<keyword evidence="2" id="KW-1185">Reference proteome</keyword>
<dbReference type="RefSeq" id="WP_076455024.1">
    <property type="nucleotide sequence ID" value="NZ_FTOB01000003.1"/>
</dbReference>
<organism evidence="1 2">
    <name type="scientific">Zobellia uliginosa</name>
    <dbReference type="NCBI Taxonomy" id="143224"/>
    <lineage>
        <taxon>Bacteria</taxon>
        <taxon>Pseudomonadati</taxon>
        <taxon>Bacteroidota</taxon>
        <taxon>Flavobacteriia</taxon>
        <taxon>Flavobacteriales</taxon>
        <taxon>Flavobacteriaceae</taxon>
        <taxon>Zobellia</taxon>
    </lineage>
</organism>
<proteinExistence type="predicted"/>
<sequence length="131" mass="15116">MGLFNSIFGSKNEGEKKEERKIPWVPLSSVDQLSEIEQKSLRRPQVIFKHSTTCGISRMVLNMFTKSYALEDGQMDFYFLDLHRHRQVSDETGYKFQVMHQSPQLLVIKNGAVVAHDSHGSINDIDLEKYL</sequence>
<gene>
    <name evidence="1" type="ORF">SAMN05421766_103217</name>
</gene>
<dbReference type="Pfam" id="PF11009">
    <property type="entry name" value="BrxC"/>
    <property type="match status" value="1"/>
</dbReference>
<dbReference type="Proteomes" id="UP000185728">
    <property type="component" value="Unassembled WGS sequence"/>
</dbReference>
<comment type="caution">
    <text evidence="1">The sequence shown here is derived from an EMBL/GenBank/DDBJ whole genome shotgun (WGS) entry which is preliminary data.</text>
</comment>